<proteinExistence type="predicted"/>
<protein>
    <recommendedName>
        <fullName evidence="6">ANTAR domain-containing protein</fullName>
    </recommendedName>
</protein>
<dbReference type="Gene3D" id="1.10.10.10">
    <property type="entry name" value="Winged helix-like DNA-binding domain superfamily/Winged helix DNA-binding domain"/>
    <property type="match status" value="1"/>
</dbReference>
<feature type="region of interest" description="Disordered" evidence="3">
    <location>
        <begin position="299"/>
        <end position="328"/>
    </location>
</feature>
<sequence>MEFLLWDSWRRILFSPFECRKERDVLEKERGVLWGDRLPAGDALAHLTLTLASDQGSVGGECRSSDATMTARPDAVALAARFTGQDQPGLRIGTACRTALHNAYSVGLTLAADAALAQRVSLCAVGPLARKGEELQISLGEGPCVQALSQRAQVLVADLDDPATTRHWPVYAQQAKAHRIRAAFALPVLNGTDPAQQAGLVLTLYRHCPGPMSDADLQAAQDHADAADLLLLAAPVPAGDDLAHAWLLPTDAVVHQAIGMISYRHSLTTGQALALMRAHGHTQATTLTALARAIVDDHFTLPDSGSGPGPGPGPDSGPDPPRSGTTDG</sequence>
<dbReference type="EMBL" id="BAAAUG010000019">
    <property type="protein sequence ID" value="GAA3087928.1"/>
    <property type="molecule type" value="Genomic_DNA"/>
</dbReference>
<dbReference type="Gene3D" id="3.30.450.40">
    <property type="match status" value="1"/>
</dbReference>
<reference evidence="5" key="1">
    <citation type="journal article" date="2019" name="Int. J. Syst. Evol. Microbiol.">
        <title>The Global Catalogue of Microorganisms (GCM) 10K type strain sequencing project: providing services to taxonomists for standard genome sequencing and annotation.</title>
        <authorList>
            <consortium name="The Broad Institute Genomics Platform"/>
            <consortium name="The Broad Institute Genome Sequencing Center for Infectious Disease"/>
            <person name="Wu L."/>
            <person name="Ma J."/>
        </authorList>
    </citation>
    <scope>NUCLEOTIDE SEQUENCE [LARGE SCALE GENOMIC DNA]</scope>
    <source>
        <strain evidence="5">JCM 9092</strain>
    </source>
</reference>
<organism evidence="4 5">
    <name type="scientific">Streptomyces rectiviolaceus</name>
    <dbReference type="NCBI Taxonomy" id="332591"/>
    <lineage>
        <taxon>Bacteria</taxon>
        <taxon>Bacillati</taxon>
        <taxon>Actinomycetota</taxon>
        <taxon>Actinomycetes</taxon>
        <taxon>Kitasatosporales</taxon>
        <taxon>Streptomycetaceae</taxon>
        <taxon>Streptomyces</taxon>
    </lineage>
</organism>
<dbReference type="InterPro" id="IPR029016">
    <property type="entry name" value="GAF-like_dom_sf"/>
</dbReference>
<dbReference type="SUPFAM" id="SSF55781">
    <property type="entry name" value="GAF domain-like"/>
    <property type="match status" value="1"/>
</dbReference>
<dbReference type="Proteomes" id="UP001501637">
    <property type="component" value="Unassembled WGS sequence"/>
</dbReference>
<evidence type="ECO:0000256" key="2">
    <source>
        <dbReference type="ARBA" id="ARBA00023163"/>
    </source>
</evidence>
<dbReference type="InterPro" id="IPR036388">
    <property type="entry name" value="WH-like_DNA-bd_sf"/>
</dbReference>
<keyword evidence="5" id="KW-1185">Reference proteome</keyword>
<gene>
    <name evidence="4" type="ORF">GCM10010449_09460</name>
</gene>
<keyword evidence="1" id="KW-0805">Transcription regulation</keyword>
<evidence type="ECO:0000256" key="1">
    <source>
        <dbReference type="ARBA" id="ARBA00023015"/>
    </source>
</evidence>
<keyword evidence="2" id="KW-0804">Transcription</keyword>
<evidence type="ECO:0008006" key="6">
    <source>
        <dbReference type="Google" id="ProtNLM"/>
    </source>
</evidence>
<comment type="caution">
    <text evidence="4">The sequence shown here is derived from an EMBL/GenBank/DDBJ whole genome shotgun (WGS) entry which is preliminary data.</text>
</comment>
<accession>A0ABP6MCC8</accession>
<evidence type="ECO:0000313" key="4">
    <source>
        <dbReference type="EMBL" id="GAA3087928.1"/>
    </source>
</evidence>
<evidence type="ECO:0000256" key="3">
    <source>
        <dbReference type="SAM" id="MobiDB-lite"/>
    </source>
</evidence>
<name>A0ABP6MCC8_9ACTN</name>
<feature type="compositionally biased region" description="Pro residues" evidence="3">
    <location>
        <begin position="309"/>
        <end position="321"/>
    </location>
</feature>
<evidence type="ECO:0000313" key="5">
    <source>
        <dbReference type="Proteomes" id="UP001501637"/>
    </source>
</evidence>